<proteinExistence type="predicted"/>
<name>A0A1E3L7D5_9BACL</name>
<dbReference type="GO" id="GO:0005737">
    <property type="term" value="C:cytoplasm"/>
    <property type="evidence" value="ECO:0007669"/>
    <property type="project" value="TreeGrafter"/>
</dbReference>
<dbReference type="InterPro" id="IPR036291">
    <property type="entry name" value="NAD(P)-bd_dom_sf"/>
</dbReference>
<dbReference type="GO" id="GO:0004029">
    <property type="term" value="F:aldehyde dehydrogenase (NAD+) activity"/>
    <property type="evidence" value="ECO:0007669"/>
    <property type="project" value="TreeGrafter"/>
</dbReference>
<keyword evidence="4" id="KW-1185">Reference proteome</keyword>
<dbReference type="PATRIC" id="fig|1886670.3.peg.1172"/>
<evidence type="ECO:0000259" key="2">
    <source>
        <dbReference type="Pfam" id="PF13460"/>
    </source>
</evidence>
<dbReference type="PANTHER" id="PTHR48079">
    <property type="entry name" value="PROTEIN YEEZ"/>
    <property type="match status" value="1"/>
</dbReference>
<feature type="domain" description="NAD(P)-binding" evidence="2">
    <location>
        <begin position="21"/>
        <end position="163"/>
    </location>
</feature>
<protein>
    <submittedName>
        <fullName evidence="3">dTDP-glucose 4,6-dehydratase</fullName>
        <ecNumber evidence="3">4.2.1.46</ecNumber>
    </submittedName>
</protein>
<sequence>METTTSEETTIPHRPRIALTGASGYIGHNLLKRLTDHYDVIALSRHGDDKENSEHVEWRSCELFSISDAEKALEGADYAIYLVHSMMPTAKLTQAHFEDMDVILADHFARAAKKNGIKQIVYLSGIIPEGVPRDKLSRHLRSRLEVEQILGSYGVPVTTIRAGLIVGPQGSSFPILAKLVQRLPVMTLPTWTRTETHPIALSDVLQALKKSIGSTELYNRAIDVGGPDIMTYKQMMMKTADVMEKKRTFHDVPFLTIHLSRLWVTLVTGMPKEMVYPLVESLAHPMVANPERKVEGISDGQITFEESAKSALEEEAKEKEKAKEKKEQASASSASAPAPATESVSDVRSIQRVVLPDGKNADWAGKYYMEWLGGIAKFLIRTEYDGSSIYRVYIRPSRQPILELTYSPELSSKDSAVYHITGGAFTKTKENHEGRLEFLQVPGTQDCVIAIHDYLPSLPWFIYKFTQAKVHLWVMYAFRRHLKRMIKTGKQHEFPGGQQSQDSQHAPTHAISGTHSTP</sequence>
<comment type="caution">
    <text evidence="3">The sequence shown here is derived from an EMBL/GenBank/DDBJ whole genome shotgun (WGS) entry which is preliminary data.</text>
</comment>
<organism evidence="3 4">
    <name type="scientific">Paenibacillus nuruki</name>
    <dbReference type="NCBI Taxonomy" id="1886670"/>
    <lineage>
        <taxon>Bacteria</taxon>
        <taxon>Bacillati</taxon>
        <taxon>Bacillota</taxon>
        <taxon>Bacilli</taxon>
        <taxon>Bacillales</taxon>
        <taxon>Paenibacillaceae</taxon>
        <taxon>Paenibacillus</taxon>
    </lineage>
</organism>
<dbReference type="Gene3D" id="3.40.50.720">
    <property type="entry name" value="NAD(P)-binding Rossmann-like Domain"/>
    <property type="match status" value="1"/>
</dbReference>
<gene>
    <name evidence="3" type="primary">rfbB</name>
    <name evidence="3" type="ORF">PTI45_01149</name>
</gene>
<feature type="region of interest" description="Disordered" evidence="1">
    <location>
        <begin position="310"/>
        <end position="343"/>
    </location>
</feature>
<dbReference type="Pfam" id="PF13460">
    <property type="entry name" value="NAD_binding_10"/>
    <property type="match status" value="1"/>
</dbReference>
<dbReference type="InterPro" id="IPR051783">
    <property type="entry name" value="NAD(P)-dependent_oxidoreduct"/>
</dbReference>
<feature type="compositionally biased region" description="Polar residues" evidence="1">
    <location>
        <begin position="497"/>
        <end position="518"/>
    </location>
</feature>
<dbReference type="Proteomes" id="UP000094578">
    <property type="component" value="Unassembled WGS sequence"/>
</dbReference>
<evidence type="ECO:0000313" key="3">
    <source>
        <dbReference type="EMBL" id="ODP29666.1"/>
    </source>
</evidence>
<accession>A0A1E3L7D5</accession>
<dbReference type="EC" id="4.2.1.46" evidence="3"/>
<feature type="compositionally biased region" description="Basic and acidic residues" evidence="1">
    <location>
        <begin position="310"/>
        <end position="328"/>
    </location>
</feature>
<keyword evidence="3" id="KW-0456">Lyase</keyword>
<feature type="region of interest" description="Disordered" evidence="1">
    <location>
        <begin position="492"/>
        <end position="518"/>
    </location>
</feature>
<dbReference type="AlphaFoldDB" id="A0A1E3L7D5"/>
<dbReference type="STRING" id="1886670.PTI45_01149"/>
<evidence type="ECO:0000313" key="4">
    <source>
        <dbReference type="Proteomes" id="UP000094578"/>
    </source>
</evidence>
<dbReference type="InterPro" id="IPR016040">
    <property type="entry name" value="NAD(P)-bd_dom"/>
</dbReference>
<evidence type="ECO:0000256" key="1">
    <source>
        <dbReference type="SAM" id="MobiDB-lite"/>
    </source>
</evidence>
<dbReference type="GO" id="GO:0008460">
    <property type="term" value="F:dTDP-glucose 4,6-dehydratase activity"/>
    <property type="evidence" value="ECO:0007669"/>
    <property type="project" value="UniProtKB-EC"/>
</dbReference>
<feature type="compositionally biased region" description="Low complexity" evidence="1">
    <location>
        <begin position="329"/>
        <end position="343"/>
    </location>
</feature>
<dbReference type="PANTHER" id="PTHR48079:SF6">
    <property type="entry name" value="NAD(P)-BINDING DOMAIN-CONTAINING PROTEIN-RELATED"/>
    <property type="match status" value="1"/>
</dbReference>
<dbReference type="EMBL" id="MDER01000030">
    <property type="protein sequence ID" value="ODP29666.1"/>
    <property type="molecule type" value="Genomic_DNA"/>
</dbReference>
<reference evidence="3 4" key="1">
    <citation type="submission" date="2016-08" db="EMBL/GenBank/DDBJ databases">
        <title>Genome sequencing of Paenibacillus sp. TI45-13ar, isolated from Korean traditional nuruk.</title>
        <authorList>
            <person name="Kim S.-J."/>
        </authorList>
    </citation>
    <scope>NUCLEOTIDE SEQUENCE [LARGE SCALE GENOMIC DNA]</scope>
    <source>
        <strain evidence="3 4">TI45-13ar</strain>
    </source>
</reference>
<dbReference type="SUPFAM" id="SSF51735">
    <property type="entry name" value="NAD(P)-binding Rossmann-fold domains"/>
    <property type="match status" value="1"/>
</dbReference>